<keyword evidence="3" id="KW-1185">Reference proteome</keyword>
<name>A0A2R5FS62_NOSCO</name>
<feature type="compositionally biased region" description="Polar residues" evidence="1">
    <location>
        <begin position="149"/>
        <end position="171"/>
    </location>
</feature>
<feature type="region of interest" description="Disordered" evidence="1">
    <location>
        <begin position="140"/>
        <end position="171"/>
    </location>
</feature>
<evidence type="ECO:0000313" key="3">
    <source>
        <dbReference type="Proteomes" id="UP000245124"/>
    </source>
</evidence>
<protein>
    <submittedName>
        <fullName evidence="2">Uncharacterized protein</fullName>
    </submittedName>
</protein>
<sequence>MSWIESLALTNKVPPPPVDCREVEAEICEPSRTINCPVSILKSPAVPDLVVSAKRRLPRKSSTDSDAFTPNVPPDFETRALTAISELSNVMRLPCIWIPPPPSPLAVTVVKLVRDTSARATLSGKLKRKLLLSIFNPTVPPAANPPNSIRPSGATTNAPSKFTSPPNSTKF</sequence>
<gene>
    <name evidence="2" type="ORF">NIES4072_48180</name>
</gene>
<comment type="caution">
    <text evidence="2">The sequence shown here is derived from an EMBL/GenBank/DDBJ whole genome shotgun (WGS) entry which is preliminary data.</text>
</comment>
<evidence type="ECO:0000256" key="1">
    <source>
        <dbReference type="SAM" id="MobiDB-lite"/>
    </source>
</evidence>
<proteinExistence type="predicted"/>
<reference evidence="2 3" key="1">
    <citation type="submission" date="2017-06" db="EMBL/GenBank/DDBJ databases">
        <title>Genome sequencing of cyanobaciteial culture collection at National Institute for Environmental Studies (NIES).</title>
        <authorList>
            <person name="Hirose Y."/>
            <person name="Shimura Y."/>
            <person name="Fujisawa T."/>
            <person name="Nakamura Y."/>
            <person name="Kawachi M."/>
        </authorList>
    </citation>
    <scope>NUCLEOTIDE SEQUENCE [LARGE SCALE GENOMIC DNA]</scope>
    <source>
        <strain evidence="2 3">NIES-4072</strain>
    </source>
</reference>
<evidence type="ECO:0000313" key="2">
    <source>
        <dbReference type="EMBL" id="GBG21135.1"/>
    </source>
</evidence>
<dbReference type="AlphaFoldDB" id="A0A2R5FS62"/>
<dbReference type="Proteomes" id="UP000245124">
    <property type="component" value="Unassembled WGS sequence"/>
</dbReference>
<accession>A0A2R5FS62</accession>
<dbReference type="EMBL" id="BDUD01000001">
    <property type="protein sequence ID" value="GBG21135.1"/>
    <property type="molecule type" value="Genomic_DNA"/>
</dbReference>
<organism evidence="2 3">
    <name type="scientific">Nostoc commune NIES-4072</name>
    <dbReference type="NCBI Taxonomy" id="2005467"/>
    <lineage>
        <taxon>Bacteria</taxon>
        <taxon>Bacillati</taxon>
        <taxon>Cyanobacteriota</taxon>
        <taxon>Cyanophyceae</taxon>
        <taxon>Nostocales</taxon>
        <taxon>Nostocaceae</taxon>
        <taxon>Nostoc</taxon>
    </lineage>
</organism>